<dbReference type="Proteomes" id="UP000324241">
    <property type="component" value="Unassembled WGS sequence"/>
</dbReference>
<feature type="region of interest" description="Disordered" evidence="1">
    <location>
        <begin position="112"/>
        <end position="154"/>
    </location>
</feature>
<proteinExistence type="predicted"/>
<evidence type="ECO:0008006" key="4">
    <source>
        <dbReference type="Google" id="ProtNLM"/>
    </source>
</evidence>
<evidence type="ECO:0000313" key="2">
    <source>
        <dbReference type="EMBL" id="KAA8646097.1"/>
    </source>
</evidence>
<gene>
    <name evidence="2" type="ORF">ATNIH1004_007520</name>
</gene>
<feature type="compositionally biased region" description="Low complexity" evidence="1">
    <location>
        <begin position="48"/>
        <end position="63"/>
    </location>
</feature>
<organism evidence="2 3">
    <name type="scientific">Aspergillus tanneri</name>
    <dbReference type="NCBI Taxonomy" id="1220188"/>
    <lineage>
        <taxon>Eukaryota</taxon>
        <taxon>Fungi</taxon>
        <taxon>Dikarya</taxon>
        <taxon>Ascomycota</taxon>
        <taxon>Pezizomycotina</taxon>
        <taxon>Eurotiomycetes</taxon>
        <taxon>Eurotiomycetidae</taxon>
        <taxon>Eurotiales</taxon>
        <taxon>Aspergillaceae</taxon>
        <taxon>Aspergillus</taxon>
        <taxon>Aspergillus subgen. Circumdati</taxon>
    </lineage>
</organism>
<dbReference type="VEuPathDB" id="FungiDB:EYZ11_003739"/>
<evidence type="ECO:0000313" key="3">
    <source>
        <dbReference type="Proteomes" id="UP000324241"/>
    </source>
</evidence>
<dbReference type="GeneID" id="54330222"/>
<dbReference type="RefSeq" id="XP_033425458.1">
    <property type="nucleotide sequence ID" value="XM_033572143.1"/>
</dbReference>
<accession>A0A5M9MUC6</accession>
<sequence>MFSRGQACLKRRGLSVVLDNITTGPEEPLLFLYPHWFTSAFRKPRPLSSRSSGSTSSTGSRGSVPRASRPARGLSFGSSSRRLISGSTYAIRTTSDGSTNAISVGDEATISTTLDNGLSGEATRHEGNATTGPEPTRLKSSRSRTPRGDVTGVKQGKGHVINALADNEMEAGQQPVSPSVGGNDHVDRTHSKTLTVITGQSPIAKPLSGLKRLSVRDRRKVRYRRDHNTTSKMDHEDRIQSLLVRLQQDIHRSGKKGSKQKELLVPEETLALLAGITDMAMKENIWYVHVHNGCKVHVLHPLESEGQYRKVLLSGSERVMELVCDRISHVRNLQELGDPLVDIRKPVVPIFPSMEALRNKNISPPLIRGVWDHYRATRNPAKLSTIRSLSKDLSTVREFAEHVDELTRSQPSRDAVLGYKEMPHRKQVAEALIALFNDDANSRLFSTAALNRALSWMCDYEFLHCTGTVLLRAEHVATVDTFNILLRSAAKRQDMGFFYRSLLVMLRMKIRPNDFTWLAYLDSAVAPKTKTDRMAWLIENGYITQTDAVRTALQMTIQDTFLAHLESGRSVDSFINMTIDSHGTNWFSPSLISQMFSVTSRLKDFSAMDRLLQICQQQGLTLDSSAVNQILLLFQSDIFSAIRYLFRCSEHPETMLKTEAWERLFLIAFKGRHYNICRVLWRYACIHKGMTWNMKRSVLLSLTRNVTRKKKKDLDNIWRTSAGKVIVGVDLHLPHYLGKSSVLENVPPEFHHSAVSYLASGFKTEGEERQKQLHLAKLLIQRDIQVGPWYRPTQSFSIMLEAAALMDQEWKGVPRPMQWLMQNAIQVPVQASNYPQ</sequence>
<dbReference type="AlphaFoldDB" id="A0A5M9MUC6"/>
<feature type="region of interest" description="Disordered" evidence="1">
    <location>
        <begin position="44"/>
        <end position="79"/>
    </location>
</feature>
<protein>
    <recommendedName>
        <fullName evidence="4">Pentatricopeptide repeat domain-containing protein</fullName>
    </recommendedName>
</protein>
<dbReference type="OrthoDB" id="72441at2759"/>
<reference evidence="2 3" key="1">
    <citation type="submission" date="2019-08" db="EMBL/GenBank/DDBJ databases">
        <title>The genome sequence of a newly discovered highly antifungal drug resistant Aspergillus species, Aspergillus tanneri NIH 1004.</title>
        <authorList>
            <person name="Mounaud S."/>
            <person name="Singh I."/>
            <person name="Joardar V."/>
            <person name="Pakala S."/>
            <person name="Pakala S."/>
            <person name="Venepally P."/>
            <person name="Chung J.K."/>
            <person name="Losada L."/>
            <person name="Nierman W.C."/>
        </authorList>
    </citation>
    <scope>NUCLEOTIDE SEQUENCE [LARGE SCALE GENOMIC DNA]</scope>
    <source>
        <strain evidence="2 3">NIH1004</strain>
    </source>
</reference>
<comment type="caution">
    <text evidence="2">The sequence shown here is derived from an EMBL/GenBank/DDBJ whole genome shotgun (WGS) entry which is preliminary data.</text>
</comment>
<evidence type="ECO:0000256" key="1">
    <source>
        <dbReference type="SAM" id="MobiDB-lite"/>
    </source>
</evidence>
<dbReference type="EMBL" id="QUQM01000007">
    <property type="protein sequence ID" value="KAA8646097.1"/>
    <property type="molecule type" value="Genomic_DNA"/>
</dbReference>
<name>A0A5M9MUC6_9EURO</name>